<name>A0A345MIR7_9CAUD</name>
<evidence type="ECO:0000313" key="2">
    <source>
        <dbReference type="Proteomes" id="UP000257597"/>
    </source>
</evidence>
<organism evidence="1 2">
    <name type="scientific">Gordonia phage Daredevil</name>
    <dbReference type="NCBI Taxonomy" id="2283286"/>
    <lineage>
        <taxon>Viruses</taxon>
        <taxon>Duplodnaviria</taxon>
        <taxon>Heunggongvirae</taxon>
        <taxon>Uroviricota</taxon>
        <taxon>Caudoviricetes</taxon>
        <taxon>Daredevilvirus</taxon>
        <taxon>Daredevilvirus daredevil</taxon>
    </lineage>
</organism>
<gene>
    <name evidence="1" type="primary">61</name>
    <name evidence="1" type="ORF">SEA_DAREDEVIL_61</name>
</gene>
<protein>
    <submittedName>
        <fullName evidence="1">Uncharacterized protein</fullName>
    </submittedName>
</protein>
<keyword evidence="2" id="KW-1185">Reference proteome</keyword>
<reference evidence="2" key="1">
    <citation type="submission" date="2018-07" db="EMBL/GenBank/DDBJ databases">
        <authorList>
            <person name="Quirk P.G."/>
            <person name="Krulwich T.A."/>
        </authorList>
    </citation>
    <scope>NUCLEOTIDE SEQUENCE [LARGE SCALE GENOMIC DNA]</scope>
</reference>
<sequence length="66" mass="7280">MIPLIGPAPAGAWKELTADEIDDLVHEWHSLPPGATETLARYEGADYTLADYLGMTFTEYGKWLIG</sequence>
<dbReference type="GeneID" id="54998051"/>
<dbReference type="RefSeq" id="YP_009807175.1">
    <property type="nucleotide sequence ID" value="NC_048021.1"/>
</dbReference>
<evidence type="ECO:0000313" key="1">
    <source>
        <dbReference type="EMBL" id="AXH70448.1"/>
    </source>
</evidence>
<dbReference type="EMBL" id="MH590603">
    <property type="protein sequence ID" value="AXH70448.1"/>
    <property type="molecule type" value="Genomic_DNA"/>
</dbReference>
<dbReference type="KEGG" id="vg:54998051"/>
<dbReference type="Proteomes" id="UP000257597">
    <property type="component" value="Segment"/>
</dbReference>
<accession>A0A345MIR7</accession>
<proteinExistence type="predicted"/>